<name>B7K928_GLOC7</name>
<keyword evidence="3" id="KW-1185">Reference proteome</keyword>
<dbReference type="Pfam" id="PF04230">
    <property type="entry name" value="PS_pyruv_trans"/>
    <property type="match status" value="1"/>
</dbReference>
<dbReference type="GO" id="GO:0016740">
    <property type="term" value="F:transferase activity"/>
    <property type="evidence" value="ECO:0007669"/>
    <property type="project" value="UniProtKB-KW"/>
</dbReference>
<dbReference type="NCBIfam" id="TIGR03609">
    <property type="entry name" value="S_layer_CsaB"/>
    <property type="match status" value="1"/>
</dbReference>
<dbReference type="STRING" id="65393.PCC7424_4433"/>
<dbReference type="eggNOG" id="COG2327">
    <property type="taxonomic scope" value="Bacteria"/>
</dbReference>
<feature type="domain" description="Polysaccharide pyruvyl transferase" evidence="1">
    <location>
        <begin position="13"/>
        <end position="281"/>
    </location>
</feature>
<dbReference type="AlphaFoldDB" id="B7K928"/>
<protein>
    <submittedName>
        <fullName evidence="2">Polysaccharide pyruvyl transferase</fullName>
    </submittedName>
</protein>
<dbReference type="Proteomes" id="UP000002384">
    <property type="component" value="Chromosome"/>
</dbReference>
<accession>B7K928</accession>
<keyword evidence="2" id="KW-0808">Transferase</keyword>
<dbReference type="InterPro" id="IPR007345">
    <property type="entry name" value="Polysacch_pyruvyl_Trfase"/>
</dbReference>
<dbReference type="EMBL" id="CP001291">
    <property type="protein sequence ID" value="ACK72797.1"/>
    <property type="molecule type" value="Genomic_DNA"/>
</dbReference>
<evidence type="ECO:0000313" key="2">
    <source>
        <dbReference type="EMBL" id="ACK72797.1"/>
    </source>
</evidence>
<gene>
    <name evidence="2" type="ordered locus">PCC7424_4433</name>
</gene>
<evidence type="ECO:0000259" key="1">
    <source>
        <dbReference type="Pfam" id="PF04230"/>
    </source>
</evidence>
<dbReference type="OrthoDB" id="3199616at2"/>
<reference evidence="3" key="1">
    <citation type="journal article" date="2011" name="MBio">
        <title>Novel metabolic attributes of the genus Cyanothece, comprising a group of unicellular nitrogen-fixing Cyanobacteria.</title>
        <authorList>
            <person name="Bandyopadhyay A."/>
            <person name="Elvitigala T."/>
            <person name="Welsh E."/>
            <person name="Stockel J."/>
            <person name="Liberton M."/>
            <person name="Min H."/>
            <person name="Sherman L.A."/>
            <person name="Pakrasi H.B."/>
        </authorList>
    </citation>
    <scope>NUCLEOTIDE SEQUENCE [LARGE SCALE GENOMIC DNA]</scope>
    <source>
        <strain evidence="3">PCC 7424</strain>
    </source>
</reference>
<dbReference type="RefSeq" id="WP_015956381.1">
    <property type="nucleotide sequence ID" value="NC_011729.1"/>
</dbReference>
<proteinExistence type="predicted"/>
<dbReference type="InterPro" id="IPR019896">
    <property type="entry name" value="Polysacch_pyruvyl_Trfase_CsaB"/>
</dbReference>
<evidence type="ECO:0000313" key="3">
    <source>
        <dbReference type="Proteomes" id="UP000002384"/>
    </source>
</evidence>
<dbReference type="KEGG" id="cyc:PCC7424_4433"/>
<sequence>MRAVICGYYGRGNGGDEALLVSLLQMLPQEVTPIVLSNNPPQTHQRYGVETCPARSAFSLLRTLKKSDMFIWGGGSLMQDVTSFASPFYYAGVMGLAQQLRLKTVAWAQGIGPLKRATTQWLTKQALQGCTAVSVRDSQSAKLISQWDISPLIAPDPVWALESKPVQGLWDLPAPRVAVNLRAHPLLTAKKLEILTQALVDFQKATQTFILLVPFQKSQDLAIARSISDRLPPSHKIIELEDPRQLKGLFKGVEMTIGMRYHSLIMAGAEECRCFALSYDPKVSRLMKELDIPGWELDQLPDDANLISTAWLEHYVNGDALSQVQIHSLIDRAFMHRELLQSVIDFNLNL</sequence>
<dbReference type="PANTHER" id="PTHR36836">
    <property type="entry name" value="COLANIC ACID BIOSYNTHESIS PROTEIN WCAK"/>
    <property type="match status" value="1"/>
</dbReference>
<dbReference type="PANTHER" id="PTHR36836:SF1">
    <property type="entry name" value="COLANIC ACID BIOSYNTHESIS PROTEIN WCAK"/>
    <property type="match status" value="1"/>
</dbReference>
<organism evidence="2 3">
    <name type="scientific">Gloeothece citriformis (strain PCC 7424)</name>
    <name type="common">Cyanothece sp. (strain PCC 7424)</name>
    <dbReference type="NCBI Taxonomy" id="65393"/>
    <lineage>
        <taxon>Bacteria</taxon>
        <taxon>Bacillati</taxon>
        <taxon>Cyanobacteriota</taxon>
        <taxon>Cyanophyceae</taxon>
        <taxon>Oscillatoriophycideae</taxon>
        <taxon>Chroococcales</taxon>
        <taxon>Aphanothecaceae</taxon>
        <taxon>Gloeothece</taxon>
        <taxon>Gloeothece citriformis</taxon>
    </lineage>
</organism>
<dbReference type="HOGENOM" id="CLU_039510_0_0_3"/>